<organism evidence="2 3">
    <name type="scientific">Pseudoalteromonas qingdaonensis</name>
    <dbReference type="NCBI Taxonomy" id="3131913"/>
    <lineage>
        <taxon>Bacteria</taxon>
        <taxon>Pseudomonadati</taxon>
        <taxon>Pseudomonadota</taxon>
        <taxon>Gammaproteobacteria</taxon>
        <taxon>Alteromonadales</taxon>
        <taxon>Pseudoalteromonadaceae</taxon>
        <taxon>Pseudoalteromonas</taxon>
    </lineage>
</organism>
<gene>
    <name evidence="2" type="ORF">WCN91_05515</name>
</gene>
<sequence>MIDALRHALDELGEIYVEKKAVFKVKVIPFFCAVQIKKDHKREGKLTFYSNQLLEIALVFLFIMFGASIYNPELGFTHGPVHFAIAALIALHLLIRQVAIESLKARLYAAGALRRDEAEPKSQSQGE</sequence>
<dbReference type="Proteomes" id="UP001447008">
    <property type="component" value="Unassembled WGS sequence"/>
</dbReference>
<feature type="transmembrane region" description="Helical" evidence="1">
    <location>
        <begin position="76"/>
        <end position="95"/>
    </location>
</feature>
<keyword evidence="1" id="KW-0472">Membrane</keyword>
<name>A0ABU9MV80_9GAMM</name>
<reference evidence="2 3" key="1">
    <citation type="submission" date="2024-03" db="EMBL/GenBank/DDBJ databases">
        <title>Pseudoalteromonas qingdaonensis sp. nov., isolated from the intestines of marine benthic organisms.</title>
        <authorList>
            <person name="Lin X."/>
            <person name="Fang S."/>
            <person name="Hu X."/>
        </authorList>
    </citation>
    <scope>NUCLEOTIDE SEQUENCE [LARGE SCALE GENOMIC DNA]</scope>
    <source>
        <strain evidence="2 3">YIC-827</strain>
    </source>
</reference>
<evidence type="ECO:0008006" key="4">
    <source>
        <dbReference type="Google" id="ProtNLM"/>
    </source>
</evidence>
<evidence type="ECO:0000313" key="3">
    <source>
        <dbReference type="Proteomes" id="UP001447008"/>
    </source>
</evidence>
<accession>A0ABU9MV80</accession>
<proteinExistence type="predicted"/>
<keyword evidence="3" id="KW-1185">Reference proteome</keyword>
<evidence type="ECO:0000313" key="2">
    <source>
        <dbReference type="EMBL" id="MEM0514888.1"/>
    </source>
</evidence>
<dbReference type="EMBL" id="JBCGCU010000004">
    <property type="protein sequence ID" value="MEM0514888.1"/>
    <property type="molecule type" value="Genomic_DNA"/>
</dbReference>
<dbReference type="RefSeq" id="WP_342677069.1">
    <property type="nucleotide sequence ID" value="NZ_JBCGCU010000004.1"/>
</dbReference>
<protein>
    <recommendedName>
        <fullName evidence="4">Cytochrome b561 bacterial/Ni-hydrogenase domain-containing protein</fullName>
    </recommendedName>
</protein>
<feature type="transmembrane region" description="Helical" evidence="1">
    <location>
        <begin position="46"/>
        <end position="70"/>
    </location>
</feature>
<comment type="caution">
    <text evidence="2">The sequence shown here is derived from an EMBL/GenBank/DDBJ whole genome shotgun (WGS) entry which is preliminary data.</text>
</comment>
<evidence type="ECO:0000256" key="1">
    <source>
        <dbReference type="SAM" id="Phobius"/>
    </source>
</evidence>
<keyword evidence="1" id="KW-0812">Transmembrane</keyword>
<keyword evidence="1" id="KW-1133">Transmembrane helix</keyword>